<proteinExistence type="inferred from homology"/>
<comment type="similarity">
    <text evidence="1">Belongs to the peptidase M28 family.</text>
</comment>
<dbReference type="GO" id="GO:0046872">
    <property type="term" value="F:metal ion binding"/>
    <property type="evidence" value="ECO:0007669"/>
    <property type="project" value="UniProtKB-KW"/>
</dbReference>
<sequence length="119" mass="12961">MIASPNYVRGVWDGHSVTDERISKQTSVIASVFEDYFASLGLPTIPFKFNGRSDFAPFMEAGIPAGGVITGEDEIKSTEEAELFGGIAGMVLDPNYHQSTDTVQALRGPGMHFFIILQF</sequence>
<keyword evidence="1" id="KW-0378">Hydrolase</keyword>
<dbReference type="Pfam" id="PF04389">
    <property type="entry name" value="Peptidase_M28"/>
    <property type="match status" value="1"/>
</dbReference>
<dbReference type="EC" id="3.4.-.-" evidence="1"/>
<dbReference type="InterPro" id="IPR007484">
    <property type="entry name" value="Peptidase_M28"/>
</dbReference>
<protein>
    <recommendedName>
        <fullName evidence="1">Peptide hydrolase</fullName>
        <ecNumber evidence="1">3.4.-.-</ecNumber>
    </recommendedName>
</protein>
<keyword evidence="1" id="KW-0645">Protease</keyword>
<keyword evidence="1" id="KW-0479">Metal-binding</keyword>
<dbReference type="GO" id="GO:0006508">
    <property type="term" value="P:proteolysis"/>
    <property type="evidence" value="ECO:0007669"/>
    <property type="project" value="UniProtKB-KW"/>
</dbReference>
<accession>A0AAD5SNU1</accession>
<dbReference type="SUPFAM" id="SSF53187">
    <property type="entry name" value="Zn-dependent exopeptidases"/>
    <property type="match status" value="1"/>
</dbReference>
<evidence type="ECO:0000313" key="3">
    <source>
        <dbReference type="EMBL" id="KAJ3084739.1"/>
    </source>
</evidence>
<keyword evidence="1" id="KW-0862">Zinc</keyword>
<dbReference type="Proteomes" id="UP001211907">
    <property type="component" value="Unassembled WGS sequence"/>
</dbReference>
<name>A0AAD5SNU1_9FUNG</name>
<feature type="domain" description="Peptidase M28" evidence="2">
    <location>
        <begin position="32"/>
        <end position="107"/>
    </location>
</feature>
<organism evidence="3 4">
    <name type="scientific">Physocladia obscura</name>
    <dbReference type="NCBI Taxonomy" id="109957"/>
    <lineage>
        <taxon>Eukaryota</taxon>
        <taxon>Fungi</taxon>
        <taxon>Fungi incertae sedis</taxon>
        <taxon>Chytridiomycota</taxon>
        <taxon>Chytridiomycota incertae sedis</taxon>
        <taxon>Chytridiomycetes</taxon>
        <taxon>Chytridiales</taxon>
        <taxon>Chytriomycetaceae</taxon>
        <taxon>Physocladia</taxon>
    </lineage>
</organism>
<keyword evidence="4" id="KW-1185">Reference proteome</keyword>
<evidence type="ECO:0000256" key="1">
    <source>
        <dbReference type="RuleBase" id="RU361240"/>
    </source>
</evidence>
<dbReference type="EMBL" id="JADGJH010004715">
    <property type="protein sequence ID" value="KAJ3084739.1"/>
    <property type="molecule type" value="Genomic_DNA"/>
</dbReference>
<dbReference type="AlphaFoldDB" id="A0AAD5SNU1"/>
<gene>
    <name evidence="3" type="ORF">HK100_009259</name>
</gene>
<evidence type="ECO:0000259" key="2">
    <source>
        <dbReference type="Pfam" id="PF04389"/>
    </source>
</evidence>
<comment type="caution">
    <text evidence="3">The sequence shown here is derived from an EMBL/GenBank/DDBJ whole genome shotgun (WGS) entry which is preliminary data.</text>
</comment>
<dbReference type="GO" id="GO:0008233">
    <property type="term" value="F:peptidase activity"/>
    <property type="evidence" value="ECO:0007669"/>
    <property type="project" value="UniProtKB-KW"/>
</dbReference>
<evidence type="ECO:0000313" key="4">
    <source>
        <dbReference type="Proteomes" id="UP001211907"/>
    </source>
</evidence>
<dbReference type="Gene3D" id="3.40.630.10">
    <property type="entry name" value="Zn peptidases"/>
    <property type="match status" value="1"/>
</dbReference>
<reference evidence="3" key="1">
    <citation type="submission" date="2020-05" db="EMBL/GenBank/DDBJ databases">
        <title>Phylogenomic resolution of chytrid fungi.</title>
        <authorList>
            <person name="Stajich J.E."/>
            <person name="Amses K."/>
            <person name="Simmons R."/>
            <person name="Seto K."/>
            <person name="Myers J."/>
            <person name="Bonds A."/>
            <person name="Quandt C.A."/>
            <person name="Barry K."/>
            <person name="Liu P."/>
            <person name="Grigoriev I."/>
            <person name="Longcore J.E."/>
            <person name="James T.Y."/>
        </authorList>
    </citation>
    <scope>NUCLEOTIDE SEQUENCE</scope>
    <source>
        <strain evidence="3">JEL0513</strain>
    </source>
</reference>